<comment type="pathway">
    <text evidence="5">Cofactor biosynthesis; coenzyme A biosynthesis; CoA from (R)-pantothenate: step 5/5.</text>
</comment>
<feature type="binding site" evidence="5">
    <location>
        <begin position="11"/>
        <end position="16"/>
    </location>
    <ligand>
        <name>ATP</name>
        <dbReference type="ChEBI" id="CHEBI:30616"/>
    </ligand>
</feature>
<keyword evidence="5 7" id="KW-0418">Kinase</keyword>
<keyword evidence="3 5" id="KW-0067">ATP-binding</keyword>
<comment type="catalytic activity">
    <reaction evidence="5">
        <text>3'-dephospho-CoA + ATP = ADP + CoA + H(+)</text>
        <dbReference type="Rhea" id="RHEA:18245"/>
        <dbReference type="ChEBI" id="CHEBI:15378"/>
        <dbReference type="ChEBI" id="CHEBI:30616"/>
        <dbReference type="ChEBI" id="CHEBI:57287"/>
        <dbReference type="ChEBI" id="CHEBI:57328"/>
        <dbReference type="ChEBI" id="CHEBI:456216"/>
        <dbReference type="EC" id="2.7.1.24"/>
    </reaction>
</comment>
<keyword evidence="4 5" id="KW-0173">Coenzyme A biosynthesis</keyword>
<dbReference type="Gene3D" id="3.40.50.300">
    <property type="entry name" value="P-loop containing nucleotide triphosphate hydrolases"/>
    <property type="match status" value="1"/>
</dbReference>
<dbReference type="EMBL" id="JBHSCR010000001">
    <property type="protein sequence ID" value="MFC4346660.1"/>
    <property type="molecule type" value="Genomic_DNA"/>
</dbReference>
<dbReference type="CDD" id="cd02022">
    <property type="entry name" value="DPCK"/>
    <property type="match status" value="1"/>
</dbReference>
<evidence type="ECO:0000256" key="6">
    <source>
        <dbReference type="NCBIfam" id="TIGR00152"/>
    </source>
</evidence>
<sequence length="197" mass="21296">MMIIGLTGSIGMGKSETAKMFARLGVPVFDADATVRALQAPGGRALDPIEVAFPGVVKDGALDRDALGKTVFGNPDAKKKLEAIMHPMVAEERIDFFNRAEAEGAKMVVLDIPLLFETGGDKACDKVVVVSAPPEIQRERVLARPGMTAEKFDQILKSQTPDDDKRARADYVVESNFGLDHAFRQVEAIVKELGEAL</sequence>
<dbReference type="PROSITE" id="PS51219">
    <property type="entry name" value="DPCK"/>
    <property type="match status" value="1"/>
</dbReference>
<accession>A0ABV8U7H4</accession>
<keyword evidence="5" id="KW-0963">Cytoplasm</keyword>
<protein>
    <recommendedName>
        <fullName evidence="5 6">Dephospho-CoA kinase</fullName>
        <ecNumber evidence="5 6">2.7.1.24</ecNumber>
    </recommendedName>
    <alternativeName>
        <fullName evidence="5">Dephosphocoenzyme A kinase</fullName>
    </alternativeName>
</protein>
<keyword evidence="5 7" id="KW-0808">Transferase</keyword>
<evidence type="ECO:0000313" key="7">
    <source>
        <dbReference type="EMBL" id="MFC4346660.1"/>
    </source>
</evidence>
<gene>
    <name evidence="5 7" type="primary">coaE</name>
    <name evidence="7" type="ORF">ACFO5Q_02220</name>
</gene>
<dbReference type="Proteomes" id="UP001595776">
    <property type="component" value="Unassembled WGS sequence"/>
</dbReference>
<dbReference type="PANTHER" id="PTHR10695">
    <property type="entry name" value="DEPHOSPHO-COA KINASE-RELATED"/>
    <property type="match status" value="1"/>
</dbReference>
<keyword evidence="2 5" id="KW-0547">Nucleotide-binding</keyword>
<comment type="similarity">
    <text evidence="1 5">Belongs to the CoaE family.</text>
</comment>
<comment type="subcellular location">
    <subcellularLocation>
        <location evidence="5">Cytoplasm</location>
    </subcellularLocation>
</comment>
<evidence type="ECO:0000256" key="1">
    <source>
        <dbReference type="ARBA" id="ARBA00009018"/>
    </source>
</evidence>
<dbReference type="EC" id="2.7.1.24" evidence="5 6"/>
<proteinExistence type="inferred from homology"/>
<keyword evidence="8" id="KW-1185">Reference proteome</keyword>
<name>A0ABV8U7H4_9PROT</name>
<dbReference type="InterPro" id="IPR027417">
    <property type="entry name" value="P-loop_NTPase"/>
</dbReference>
<evidence type="ECO:0000313" key="8">
    <source>
        <dbReference type="Proteomes" id="UP001595776"/>
    </source>
</evidence>
<dbReference type="SUPFAM" id="SSF52540">
    <property type="entry name" value="P-loop containing nucleoside triphosphate hydrolases"/>
    <property type="match status" value="1"/>
</dbReference>
<dbReference type="PANTHER" id="PTHR10695:SF46">
    <property type="entry name" value="BIFUNCTIONAL COENZYME A SYNTHASE-RELATED"/>
    <property type="match status" value="1"/>
</dbReference>
<evidence type="ECO:0000256" key="3">
    <source>
        <dbReference type="ARBA" id="ARBA00022840"/>
    </source>
</evidence>
<dbReference type="Pfam" id="PF01121">
    <property type="entry name" value="CoaE"/>
    <property type="match status" value="1"/>
</dbReference>
<evidence type="ECO:0000256" key="5">
    <source>
        <dbReference type="HAMAP-Rule" id="MF_00376"/>
    </source>
</evidence>
<evidence type="ECO:0000256" key="4">
    <source>
        <dbReference type="ARBA" id="ARBA00022993"/>
    </source>
</evidence>
<evidence type="ECO:0000256" key="2">
    <source>
        <dbReference type="ARBA" id="ARBA00022741"/>
    </source>
</evidence>
<dbReference type="InterPro" id="IPR001977">
    <property type="entry name" value="Depp_CoAkinase"/>
</dbReference>
<comment type="function">
    <text evidence="5">Catalyzes the phosphorylation of the 3'-hydroxyl group of dephosphocoenzyme A to form coenzyme A.</text>
</comment>
<dbReference type="HAMAP" id="MF_00376">
    <property type="entry name" value="Dephospho_CoA_kinase"/>
    <property type="match status" value="1"/>
</dbReference>
<dbReference type="GO" id="GO:0004140">
    <property type="term" value="F:dephospho-CoA kinase activity"/>
    <property type="evidence" value="ECO:0007669"/>
    <property type="project" value="UniProtKB-EC"/>
</dbReference>
<dbReference type="RefSeq" id="WP_068148198.1">
    <property type="nucleotide sequence ID" value="NZ_JBHSCR010000001.1"/>
</dbReference>
<dbReference type="NCBIfam" id="TIGR00152">
    <property type="entry name" value="dephospho-CoA kinase"/>
    <property type="match status" value="1"/>
</dbReference>
<reference evidence="8" key="1">
    <citation type="journal article" date="2019" name="Int. J. Syst. Evol. Microbiol.">
        <title>The Global Catalogue of Microorganisms (GCM) 10K type strain sequencing project: providing services to taxonomists for standard genome sequencing and annotation.</title>
        <authorList>
            <consortium name="The Broad Institute Genomics Platform"/>
            <consortium name="The Broad Institute Genome Sequencing Center for Infectious Disease"/>
            <person name="Wu L."/>
            <person name="Ma J."/>
        </authorList>
    </citation>
    <scope>NUCLEOTIDE SEQUENCE [LARGE SCALE GENOMIC DNA]</scope>
    <source>
        <strain evidence="8">CGMCC 1.15304</strain>
    </source>
</reference>
<organism evidence="7 8">
    <name type="scientific">Kordiimonas lipolytica</name>
    <dbReference type="NCBI Taxonomy" id="1662421"/>
    <lineage>
        <taxon>Bacteria</taxon>
        <taxon>Pseudomonadati</taxon>
        <taxon>Pseudomonadota</taxon>
        <taxon>Alphaproteobacteria</taxon>
        <taxon>Kordiimonadales</taxon>
        <taxon>Kordiimonadaceae</taxon>
        <taxon>Kordiimonas</taxon>
    </lineage>
</organism>
<comment type="caution">
    <text evidence="7">The sequence shown here is derived from an EMBL/GenBank/DDBJ whole genome shotgun (WGS) entry which is preliminary data.</text>
</comment>